<comment type="caution">
    <text evidence="1">The sequence shown here is derived from an EMBL/GenBank/DDBJ whole genome shotgun (WGS) entry which is preliminary data.</text>
</comment>
<reference evidence="1 2" key="1">
    <citation type="submission" date="2019-04" db="EMBL/GenBank/DDBJ databases">
        <title>Microbes associate with the intestines of laboratory mice.</title>
        <authorList>
            <person name="Navarre W."/>
            <person name="Wong E."/>
            <person name="Huang K.C."/>
            <person name="Tropini C."/>
            <person name="Ng K."/>
            <person name="Yu B."/>
        </authorList>
    </citation>
    <scope>NUCLEOTIDE SEQUENCE [LARGE SCALE GENOMIC DNA]</scope>
    <source>
        <strain evidence="1 2">NM83_B4-11</strain>
    </source>
</reference>
<evidence type="ECO:0000313" key="2">
    <source>
        <dbReference type="Proteomes" id="UP000308038"/>
    </source>
</evidence>
<dbReference type="EMBL" id="SSTI01000001">
    <property type="protein sequence ID" value="THG42015.1"/>
    <property type="molecule type" value="Genomic_DNA"/>
</dbReference>
<dbReference type="Proteomes" id="UP000308038">
    <property type="component" value="Unassembled WGS sequence"/>
</dbReference>
<proteinExistence type="predicted"/>
<keyword evidence="2" id="KW-1185">Reference proteome</keyword>
<dbReference type="Pfam" id="PF02620">
    <property type="entry name" value="YceD"/>
    <property type="match status" value="1"/>
</dbReference>
<evidence type="ECO:0000313" key="1">
    <source>
        <dbReference type="EMBL" id="THG42015.1"/>
    </source>
</evidence>
<organism evidence="1 2">
    <name type="scientific">Sphingomonas olei</name>
    <dbReference type="NCBI Taxonomy" id="1886787"/>
    <lineage>
        <taxon>Bacteria</taxon>
        <taxon>Pseudomonadati</taxon>
        <taxon>Pseudomonadota</taxon>
        <taxon>Alphaproteobacteria</taxon>
        <taxon>Sphingomonadales</taxon>
        <taxon>Sphingomonadaceae</taxon>
        <taxon>Sphingomonas</taxon>
    </lineage>
</organism>
<name>A0ABY2QL87_9SPHN</name>
<dbReference type="InterPro" id="IPR003772">
    <property type="entry name" value="YceD"/>
</dbReference>
<dbReference type="RefSeq" id="WP_136450418.1">
    <property type="nucleotide sequence ID" value="NZ_SSTI01000001.1"/>
</dbReference>
<gene>
    <name evidence="1" type="ORF">E5988_00690</name>
</gene>
<accession>A0ABY2QL87</accession>
<protein>
    <submittedName>
        <fullName evidence="1">DUF177 domain-containing protein</fullName>
    </submittedName>
</protein>
<sequence length="173" mass="18118">MTPEFSHPVRIDMIGEGARTETIAADETQRAALARRFNLIGIKRLEGSFTVQRVAGGIAVSGKVQAEATQRCSITDEPLPARIAETVDLRFVEDSAAGEEVELDNDGIDVLPLEGGAIDLGEVAAETLALALDPFPRGPNAEAALREAGILGEDEAGPFGALAGLKDKLAGKK</sequence>